<gene>
    <name evidence="1" type="ORF">EYF80_011081</name>
</gene>
<protein>
    <submittedName>
        <fullName evidence="1">Uncharacterized protein</fullName>
    </submittedName>
</protein>
<evidence type="ECO:0000313" key="2">
    <source>
        <dbReference type="Proteomes" id="UP000314294"/>
    </source>
</evidence>
<name>A0A4Z2ILN5_9TELE</name>
<keyword evidence="2" id="KW-1185">Reference proteome</keyword>
<proteinExistence type="predicted"/>
<dbReference type="Proteomes" id="UP000314294">
    <property type="component" value="Unassembled WGS sequence"/>
</dbReference>
<sequence length="168" mass="18488">MKMDGFWGFSSSGSIVSALGSKARPSSCTLTLMGAPLRTTRVLEPLKPSVRALNGKKCIVDLVDLVDLVAGGETPEPEGPRVKERRWNALPATIACRPLYVNTKQARLREWVYVAFRTARSLSFKLLERRGLWLLQAHAAPSRPMVHHSCPKPSVSSMANMSFSFSCS</sequence>
<dbReference type="AlphaFoldDB" id="A0A4Z2ILN5"/>
<dbReference type="EMBL" id="SRLO01000071">
    <property type="protein sequence ID" value="TNN78677.1"/>
    <property type="molecule type" value="Genomic_DNA"/>
</dbReference>
<reference evidence="1 2" key="1">
    <citation type="submission" date="2019-03" db="EMBL/GenBank/DDBJ databases">
        <title>First draft genome of Liparis tanakae, snailfish: a comprehensive survey of snailfish specific genes.</title>
        <authorList>
            <person name="Kim W."/>
            <person name="Song I."/>
            <person name="Jeong J.-H."/>
            <person name="Kim D."/>
            <person name="Kim S."/>
            <person name="Ryu S."/>
            <person name="Song J.Y."/>
            <person name="Lee S.K."/>
        </authorList>
    </citation>
    <scope>NUCLEOTIDE SEQUENCE [LARGE SCALE GENOMIC DNA]</scope>
    <source>
        <tissue evidence="1">Muscle</tissue>
    </source>
</reference>
<comment type="caution">
    <text evidence="1">The sequence shown here is derived from an EMBL/GenBank/DDBJ whole genome shotgun (WGS) entry which is preliminary data.</text>
</comment>
<organism evidence="1 2">
    <name type="scientific">Liparis tanakae</name>
    <name type="common">Tanaka's snailfish</name>
    <dbReference type="NCBI Taxonomy" id="230148"/>
    <lineage>
        <taxon>Eukaryota</taxon>
        <taxon>Metazoa</taxon>
        <taxon>Chordata</taxon>
        <taxon>Craniata</taxon>
        <taxon>Vertebrata</taxon>
        <taxon>Euteleostomi</taxon>
        <taxon>Actinopterygii</taxon>
        <taxon>Neopterygii</taxon>
        <taxon>Teleostei</taxon>
        <taxon>Neoteleostei</taxon>
        <taxon>Acanthomorphata</taxon>
        <taxon>Eupercaria</taxon>
        <taxon>Perciformes</taxon>
        <taxon>Cottioidei</taxon>
        <taxon>Cottales</taxon>
        <taxon>Liparidae</taxon>
        <taxon>Liparis</taxon>
    </lineage>
</organism>
<accession>A0A4Z2ILN5</accession>
<evidence type="ECO:0000313" key="1">
    <source>
        <dbReference type="EMBL" id="TNN78677.1"/>
    </source>
</evidence>